<keyword evidence="2" id="KW-0378">Hydrolase</keyword>
<evidence type="ECO:0000313" key="3">
    <source>
        <dbReference type="Proteomes" id="UP000799757"/>
    </source>
</evidence>
<proteinExistence type="predicted"/>
<protein>
    <submittedName>
        <fullName evidence="2">P-loop containing nucleoside triphosphate hydrolase protein</fullName>
    </submittedName>
</protein>
<dbReference type="OrthoDB" id="10042665at2759"/>
<keyword evidence="3" id="KW-1185">Reference proteome</keyword>
<dbReference type="EMBL" id="MU001749">
    <property type="protein sequence ID" value="KAF2800360.1"/>
    <property type="molecule type" value="Genomic_DNA"/>
</dbReference>
<dbReference type="Gene3D" id="3.40.50.300">
    <property type="entry name" value="P-loop containing nucleotide triphosphate hydrolases"/>
    <property type="match status" value="1"/>
</dbReference>
<dbReference type="Pfam" id="PF00004">
    <property type="entry name" value="AAA"/>
    <property type="match status" value="1"/>
</dbReference>
<dbReference type="Proteomes" id="UP000799757">
    <property type="component" value="Unassembled WGS sequence"/>
</dbReference>
<dbReference type="GO" id="GO:0016887">
    <property type="term" value="F:ATP hydrolysis activity"/>
    <property type="evidence" value="ECO:0007669"/>
    <property type="project" value="InterPro"/>
</dbReference>
<accession>A0A6A6XV96</accession>
<dbReference type="PANTHER" id="PTHR46411:SF3">
    <property type="entry name" value="AAA+ ATPASE DOMAIN-CONTAINING PROTEIN"/>
    <property type="match status" value="1"/>
</dbReference>
<dbReference type="SUPFAM" id="SSF52540">
    <property type="entry name" value="P-loop containing nucleoside triphosphate hydrolases"/>
    <property type="match status" value="1"/>
</dbReference>
<dbReference type="InterPro" id="IPR003959">
    <property type="entry name" value="ATPase_AAA_core"/>
</dbReference>
<evidence type="ECO:0000259" key="1">
    <source>
        <dbReference type="SMART" id="SM00382"/>
    </source>
</evidence>
<dbReference type="InterPro" id="IPR003593">
    <property type="entry name" value="AAA+_ATPase"/>
</dbReference>
<organism evidence="2 3">
    <name type="scientific">Melanomma pulvis-pyrius CBS 109.77</name>
    <dbReference type="NCBI Taxonomy" id="1314802"/>
    <lineage>
        <taxon>Eukaryota</taxon>
        <taxon>Fungi</taxon>
        <taxon>Dikarya</taxon>
        <taxon>Ascomycota</taxon>
        <taxon>Pezizomycotina</taxon>
        <taxon>Dothideomycetes</taxon>
        <taxon>Pleosporomycetidae</taxon>
        <taxon>Pleosporales</taxon>
        <taxon>Melanommataceae</taxon>
        <taxon>Melanomma</taxon>
    </lineage>
</organism>
<name>A0A6A6XV96_9PLEO</name>
<feature type="non-terminal residue" evidence="2">
    <location>
        <position position="1"/>
    </location>
</feature>
<evidence type="ECO:0000313" key="2">
    <source>
        <dbReference type="EMBL" id="KAF2800360.1"/>
    </source>
</evidence>
<sequence>DPVKGKGHGLILLLHGAPGVGKTSTAECVAADDGRPLFPITCGDLGTTAEEVDARLELNFQLAQSWGSILLLDEADVFLAERLKSDVERNALVSVFLRALEYYTGVLFLTTNRVGTLDEAFRSRIHLSLLYPAINLDLNHSYLE</sequence>
<reference evidence="2" key="1">
    <citation type="journal article" date="2020" name="Stud. Mycol.">
        <title>101 Dothideomycetes genomes: a test case for predicting lifestyles and emergence of pathogens.</title>
        <authorList>
            <person name="Haridas S."/>
            <person name="Albert R."/>
            <person name="Binder M."/>
            <person name="Bloem J."/>
            <person name="Labutti K."/>
            <person name="Salamov A."/>
            <person name="Andreopoulos B."/>
            <person name="Baker S."/>
            <person name="Barry K."/>
            <person name="Bills G."/>
            <person name="Bluhm B."/>
            <person name="Cannon C."/>
            <person name="Castanera R."/>
            <person name="Culley D."/>
            <person name="Daum C."/>
            <person name="Ezra D."/>
            <person name="Gonzalez J."/>
            <person name="Henrissat B."/>
            <person name="Kuo A."/>
            <person name="Liang C."/>
            <person name="Lipzen A."/>
            <person name="Lutzoni F."/>
            <person name="Magnuson J."/>
            <person name="Mondo S."/>
            <person name="Nolan M."/>
            <person name="Ohm R."/>
            <person name="Pangilinan J."/>
            <person name="Park H.-J."/>
            <person name="Ramirez L."/>
            <person name="Alfaro M."/>
            <person name="Sun H."/>
            <person name="Tritt A."/>
            <person name="Yoshinaga Y."/>
            <person name="Zwiers L.-H."/>
            <person name="Turgeon B."/>
            <person name="Goodwin S."/>
            <person name="Spatafora J."/>
            <person name="Crous P."/>
            <person name="Grigoriev I."/>
        </authorList>
    </citation>
    <scope>NUCLEOTIDE SEQUENCE</scope>
    <source>
        <strain evidence="2">CBS 109.77</strain>
    </source>
</reference>
<dbReference type="GO" id="GO:0005524">
    <property type="term" value="F:ATP binding"/>
    <property type="evidence" value="ECO:0007669"/>
    <property type="project" value="InterPro"/>
</dbReference>
<dbReference type="PANTHER" id="PTHR46411">
    <property type="entry name" value="FAMILY ATPASE, PUTATIVE-RELATED"/>
    <property type="match status" value="1"/>
</dbReference>
<dbReference type="CDD" id="cd19481">
    <property type="entry name" value="RecA-like_protease"/>
    <property type="match status" value="1"/>
</dbReference>
<feature type="domain" description="AAA+ ATPase" evidence="1">
    <location>
        <begin position="8"/>
        <end position="135"/>
    </location>
</feature>
<dbReference type="SMART" id="SM00382">
    <property type="entry name" value="AAA"/>
    <property type="match status" value="1"/>
</dbReference>
<gene>
    <name evidence="2" type="ORF">K505DRAFT_229020</name>
</gene>
<dbReference type="AlphaFoldDB" id="A0A6A6XV96"/>
<dbReference type="InterPro" id="IPR027417">
    <property type="entry name" value="P-loop_NTPase"/>
</dbReference>